<reference evidence="11 12" key="1">
    <citation type="journal article" date="2019" name="Int. J. Syst. Evol. Microbiol.">
        <title>The Global Catalogue of Microorganisms (GCM) 10K type strain sequencing project: providing services to taxonomists for standard genome sequencing and annotation.</title>
        <authorList>
            <consortium name="The Broad Institute Genomics Platform"/>
            <consortium name="The Broad Institute Genome Sequencing Center for Infectious Disease"/>
            <person name="Wu L."/>
            <person name="Ma J."/>
        </authorList>
    </citation>
    <scope>NUCLEOTIDE SEQUENCE [LARGE SCALE GENOMIC DNA]</scope>
    <source>
        <strain evidence="11 12">JCM 6886</strain>
    </source>
</reference>
<comment type="function">
    <text evidence="9">Part of the twin-arginine translocation (Tat) system that transports large folded proteins containing a characteristic twin-arginine motif in their signal peptide across membranes. Together with TatC, TatB is part of a receptor directly interacting with Tat signal peptides. TatB may form an oligomeric binding site that transiently accommodates folded Tat precursor proteins before their translocation.</text>
</comment>
<comment type="similarity">
    <text evidence="9">Belongs to the TatB family.</text>
</comment>
<evidence type="ECO:0000313" key="11">
    <source>
        <dbReference type="EMBL" id="GAA0216881.1"/>
    </source>
</evidence>
<proteinExistence type="inferred from homology"/>
<keyword evidence="2 9" id="KW-0813">Transport</keyword>
<evidence type="ECO:0000256" key="1">
    <source>
        <dbReference type="ARBA" id="ARBA00004167"/>
    </source>
</evidence>
<evidence type="ECO:0000256" key="3">
    <source>
        <dbReference type="ARBA" id="ARBA00022475"/>
    </source>
</evidence>
<dbReference type="NCBIfam" id="TIGR01410">
    <property type="entry name" value="tatB"/>
    <property type="match status" value="1"/>
</dbReference>
<dbReference type="InterPro" id="IPR003369">
    <property type="entry name" value="TatA/B/E"/>
</dbReference>
<evidence type="ECO:0000256" key="8">
    <source>
        <dbReference type="ARBA" id="ARBA00023136"/>
    </source>
</evidence>
<sequence>MFNIAFPELIVILLVSLVVIGPDKLPKVAQTLGVMVGRIQRFMTAVKDDIDQEMRSDDLLRLQEELKQQKEGLNDELRKGMQPVAEVIRRSETPASETARENPSATTTKVAEHKKSVTQQKESLSE</sequence>
<feature type="compositionally biased region" description="Polar residues" evidence="10">
    <location>
        <begin position="93"/>
        <end position="109"/>
    </location>
</feature>
<evidence type="ECO:0000313" key="12">
    <source>
        <dbReference type="Proteomes" id="UP001501476"/>
    </source>
</evidence>
<comment type="subcellular location">
    <subcellularLocation>
        <location evidence="9">Cell membrane</location>
        <topology evidence="9">Single-pass membrane protein</topology>
    </subcellularLocation>
    <subcellularLocation>
        <location evidence="1">Membrane</location>
        <topology evidence="1">Single-pass membrane protein</topology>
    </subcellularLocation>
</comment>
<dbReference type="RefSeq" id="WP_286303684.1">
    <property type="nucleotide sequence ID" value="NZ_AP027741.1"/>
</dbReference>
<dbReference type="PANTHER" id="PTHR33162:SF1">
    <property type="entry name" value="SEC-INDEPENDENT PROTEIN TRANSLOCASE PROTEIN TATA, CHLOROPLASTIC"/>
    <property type="match status" value="1"/>
</dbReference>
<gene>
    <name evidence="9" type="primary">tatB</name>
    <name evidence="11" type="ORF">GCM10008964_05550</name>
</gene>
<dbReference type="PANTHER" id="PTHR33162">
    <property type="entry name" value="SEC-INDEPENDENT PROTEIN TRANSLOCASE PROTEIN TATA, CHLOROPLASTIC"/>
    <property type="match status" value="1"/>
</dbReference>
<name>A0ABN0TAK4_9GAMM</name>
<evidence type="ECO:0000256" key="6">
    <source>
        <dbReference type="ARBA" id="ARBA00022989"/>
    </source>
</evidence>
<dbReference type="Gene3D" id="1.20.5.3310">
    <property type="match status" value="1"/>
</dbReference>
<evidence type="ECO:0000256" key="7">
    <source>
        <dbReference type="ARBA" id="ARBA00023010"/>
    </source>
</evidence>
<evidence type="ECO:0000256" key="10">
    <source>
        <dbReference type="SAM" id="MobiDB-lite"/>
    </source>
</evidence>
<feature type="compositionally biased region" description="Polar residues" evidence="10">
    <location>
        <begin position="117"/>
        <end position="126"/>
    </location>
</feature>
<keyword evidence="12" id="KW-1185">Reference proteome</keyword>
<organism evidence="11 12">
    <name type="scientific">Methylophaga marina</name>
    <dbReference type="NCBI Taxonomy" id="45495"/>
    <lineage>
        <taxon>Bacteria</taxon>
        <taxon>Pseudomonadati</taxon>
        <taxon>Pseudomonadota</taxon>
        <taxon>Gammaproteobacteria</taxon>
        <taxon>Thiotrichales</taxon>
        <taxon>Piscirickettsiaceae</taxon>
        <taxon>Methylophaga</taxon>
    </lineage>
</organism>
<dbReference type="HAMAP" id="MF_00237">
    <property type="entry name" value="TatB"/>
    <property type="match status" value="1"/>
</dbReference>
<dbReference type="Pfam" id="PF02416">
    <property type="entry name" value="TatA_B_E"/>
    <property type="match status" value="1"/>
</dbReference>
<dbReference type="InterPro" id="IPR018448">
    <property type="entry name" value="TatB"/>
</dbReference>
<comment type="caution">
    <text evidence="11">The sequence shown here is derived from an EMBL/GenBank/DDBJ whole genome shotgun (WGS) entry which is preliminary data.</text>
</comment>
<keyword evidence="7 9" id="KW-0811">Translocation</keyword>
<keyword evidence="3 9" id="KW-1003">Cell membrane</keyword>
<accession>A0ABN0TAK4</accession>
<feature type="region of interest" description="Disordered" evidence="10">
    <location>
        <begin position="71"/>
        <end position="126"/>
    </location>
</feature>
<evidence type="ECO:0000256" key="5">
    <source>
        <dbReference type="ARBA" id="ARBA00022927"/>
    </source>
</evidence>
<keyword evidence="5 9" id="KW-0653">Protein transport</keyword>
<evidence type="ECO:0000256" key="2">
    <source>
        <dbReference type="ARBA" id="ARBA00022448"/>
    </source>
</evidence>
<evidence type="ECO:0000256" key="4">
    <source>
        <dbReference type="ARBA" id="ARBA00022692"/>
    </source>
</evidence>
<keyword evidence="6 9" id="KW-1133">Transmembrane helix</keyword>
<keyword evidence="8 9" id="KW-0472">Membrane</keyword>
<evidence type="ECO:0000256" key="9">
    <source>
        <dbReference type="HAMAP-Rule" id="MF_00237"/>
    </source>
</evidence>
<dbReference type="Proteomes" id="UP001501476">
    <property type="component" value="Unassembled WGS sequence"/>
</dbReference>
<dbReference type="PRINTS" id="PR01506">
    <property type="entry name" value="TATBPROTEIN"/>
</dbReference>
<comment type="subunit">
    <text evidence="9">The Tat system comprises two distinct complexes: a TatABC complex, containing multiple copies of TatA, TatB and TatC subunits, and a separate TatA complex, containing only TatA subunits. Substrates initially bind to the TatABC complex, which probably triggers association of the separate TatA complex to form the active translocon.</text>
</comment>
<keyword evidence="4 9" id="KW-0812">Transmembrane</keyword>
<dbReference type="EMBL" id="BAAADG010000002">
    <property type="protein sequence ID" value="GAA0216881.1"/>
    <property type="molecule type" value="Genomic_DNA"/>
</dbReference>
<protein>
    <recommendedName>
        <fullName evidence="9">Sec-independent protein translocase protein TatB</fullName>
    </recommendedName>
</protein>